<name>A0A8K0K001_LADFU</name>
<dbReference type="GO" id="GO:0005886">
    <property type="term" value="C:plasma membrane"/>
    <property type="evidence" value="ECO:0007669"/>
    <property type="project" value="TreeGrafter"/>
</dbReference>
<dbReference type="Proteomes" id="UP000792457">
    <property type="component" value="Unassembled WGS sequence"/>
</dbReference>
<evidence type="ECO:0000313" key="3">
    <source>
        <dbReference type="Proteomes" id="UP000792457"/>
    </source>
</evidence>
<evidence type="ECO:0000259" key="1">
    <source>
        <dbReference type="Pfam" id="PF07002"/>
    </source>
</evidence>
<dbReference type="PANTHER" id="PTHR10857">
    <property type="entry name" value="COPINE"/>
    <property type="match status" value="1"/>
</dbReference>
<dbReference type="EMBL" id="KZ308252">
    <property type="protein sequence ID" value="KAG8225767.1"/>
    <property type="molecule type" value="Genomic_DNA"/>
</dbReference>
<proteinExistence type="predicted"/>
<gene>
    <name evidence="2" type="ORF">J437_LFUL005726</name>
</gene>
<dbReference type="InterPro" id="IPR010734">
    <property type="entry name" value="Copine_C"/>
</dbReference>
<organism evidence="2 3">
    <name type="scientific">Ladona fulva</name>
    <name type="common">Scarce chaser dragonfly</name>
    <name type="synonym">Libellula fulva</name>
    <dbReference type="NCBI Taxonomy" id="123851"/>
    <lineage>
        <taxon>Eukaryota</taxon>
        <taxon>Metazoa</taxon>
        <taxon>Ecdysozoa</taxon>
        <taxon>Arthropoda</taxon>
        <taxon>Hexapoda</taxon>
        <taxon>Insecta</taxon>
        <taxon>Pterygota</taxon>
        <taxon>Palaeoptera</taxon>
        <taxon>Odonata</taxon>
        <taxon>Epiprocta</taxon>
        <taxon>Anisoptera</taxon>
        <taxon>Libelluloidea</taxon>
        <taxon>Libellulidae</taxon>
        <taxon>Ladona</taxon>
    </lineage>
</organism>
<dbReference type="OrthoDB" id="6620344at2759"/>
<evidence type="ECO:0000313" key="2">
    <source>
        <dbReference type="EMBL" id="KAG8225767.1"/>
    </source>
</evidence>
<dbReference type="SUPFAM" id="SSF53300">
    <property type="entry name" value="vWA-like"/>
    <property type="match status" value="1"/>
</dbReference>
<keyword evidence="3" id="KW-1185">Reference proteome</keyword>
<dbReference type="InterPro" id="IPR036465">
    <property type="entry name" value="vWFA_dom_sf"/>
</dbReference>
<feature type="domain" description="Copine C-terminal" evidence="1">
    <location>
        <begin position="163"/>
        <end position="387"/>
    </location>
</feature>
<accession>A0A8K0K001</accession>
<dbReference type="GO" id="GO:0032991">
    <property type="term" value="C:protein-containing complex"/>
    <property type="evidence" value="ECO:0007669"/>
    <property type="project" value="UniProtKB-ARBA"/>
</dbReference>
<reference evidence="2" key="1">
    <citation type="submission" date="2013-04" db="EMBL/GenBank/DDBJ databases">
        <authorList>
            <person name="Qu J."/>
            <person name="Murali S.C."/>
            <person name="Bandaranaike D."/>
            <person name="Bellair M."/>
            <person name="Blankenburg K."/>
            <person name="Chao H."/>
            <person name="Dinh H."/>
            <person name="Doddapaneni H."/>
            <person name="Downs B."/>
            <person name="Dugan-Rocha S."/>
            <person name="Elkadiri S."/>
            <person name="Gnanaolivu R.D."/>
            <person name="Hernandez B."/>
            <person name="Javaid M."/>
            <person name="Jayaseelan J.C."/>
            <person name="Lee S."/>
            <person name="Li M."/>
            <person name="Ming W."/>
            <person name="Munidasa M."/>
            <person name="Muniz J."/>
            <person name="Nguyen L."/>
            <person name="Ongeri F."/>
            <person name="Osuji N."/>
            <person name="Pu L.-L."/>
            <person name="Puazo M."/>
            <person name="Qu C."/>
            <person name="Quiroz J."/>
            <person name="Raj R."/>
            <person name="Weissenberger G."/>
            <person name="Xin Y."/>
            <person name="Zou X."/>
            <person name="Han Y."/>
            <person name="Richards S."/>
            <person name="Worley K."/>
            <person name="Muzny D."/>
            <person name="Gibbs R."/>
        </authorList>
    </citation>
    <scope>NUCLEOTIDE SEQUENCE</scope>
    <source>
        <strain evidence="2">Sampled in the wild</strain>
    </source>
</reference>
<dbReference type="PANTHER" id="PTHR10857:SF106">
    <property type="entry name" value="C2 DOMAIN-CONTAINING PROTEIN"/>
    <property type="match status" value="1"/>
</dbReference>
<dbReference type="InterPro" id="IPR045052">
    <property type="entry name" value="Copine"/>
</dbReference>
<dbReference type="GO" id="GO:0071277">
    <property type="term" value="P:cellular response to calcium ion"/>
    <property type="evidence" value="ECO:0007669"/>
    <property type="project" value="TreeGrafter"/>
</dbReference>
<reference evidence="2" key="2">
    <citation type="submission" date="2017-10" db="EMBL/GenBank/DDBJ databases">
        <title>Ladona fulva Genome sequencing and assembly.</title>
        <authorList>
            <person name="Murali S."/>
            <person name="Richards S."/>
            <person name="Bandaranaike D."/>
            <person name="Bellair M."/>
            <person name="Blankenburg K."/>
            <person name="Chao H."/>
            <person name="Dinh H."/>
            <person name="Doddapaneni H."/>
            <person name="Dugan-Rocha S."/>
            <person name="Elkadiri S."/>
            <person name="Gnanaolivu R."/>
            <person name="Hernandez B."/>
            <person name="Skinner E."/>
            <person name="Javaid M."/>
            <person name="Lee S."/>
            <person name="Li M."/>
            <person name="Ming W."/>
            <person name="Munidasa M."/>
            <person name="Muniz J."/>
            <person name="Nguyen L."/>
            <person name="Hughes D."/>
            <person name="Osuji N."/>
            <person name="Pu L.-L."/>
            <person name="Puazo M."/>
            <person name="Qu C."/>
            <person name="Quiroz J."/>
            <person name="Raj R."/>
            <person name="Weissenberger G."/>
            <person name="Xin Y."/>
            <person name="Zou X."/>
            <person name="Han Y."/>
            <person name="Worley K."/>
            <person name="Muzny D."/>
            <person name="Gibbs R."/>
        </authorList>
    </citation>
    <scope>NUCLEOTIDE SEQUENCE</scope>
    <source>
        <strain evidence="2">Sampled in the wild</strain>
    </source>
</reference>
<dbReference type="Pfam" id="PF07002">
    <property type="entry name" value="Copine"/>
    <property type="match status" value="1"/>
</dbReference>
<sequence>MNQRMILPLEGLSESRGTILIGAREITKADREQLVLQFQGRNLDGSHVNKNFCCITSSLIPQFFLEVWVRRYDDIEETLITRFEPIEGSYPQWDPMKVGAGALHGGRPETPIRFICYIAGKRKPVGEFFLSIAQIEEGMSKEKEYVIPLPKRTSNGFPDSKKSLHYCGEDAQNVYEQALTAVTEVVQDYNSSNEYPVLGFGARLPPDGRVSHEFFVNFDGISPYCKGIAGVLTAYHDCVQKVEFWGPTNFSPVINHVASFAKMYGDGSQYFILLIITDGIITDMHKTKEALVAASILPMSVIIVGVGNADFGDMVELDGDVAPLVGLEGQKAARDIVQFVPFNDFVSAAAAISSGDENATAAKTLLAREVLAEVPAQVVSYMQGMKILPGSWNKKPKEKKEN</sequence>
<comment type="caution">
    <text evidence="2">The sequence shown here is derived from an EMBL/GenBank/DDBJ whole genome shotgun (WGS) entry which is preliminary data.</text>
</comment>
<dbReference type="AlphaFoldDB" id="A0A8K0K001"/>
<protein>
    <recommendedName>
        <fullName evidence="1">Copine C-terminal domain-containing protein</fullName>
    </recommendedName>
</protein>
<dbReference type="GO" id="GO:0005544">
    <property type="term" value="F:calcium-dependent phospholipid binding"/>
    <property type="evidence" value="ECO:0007669"/>
    <property type="project" value="InterPro"/>
</dbReference>